<dbReference type="PANTHER" id="PTHR36838:SF3">
    <property type="entry name" value="TRANSPORTER AUXIN EFFLUX CARRIER EC FAMILY"/>
    <property type="match status" value="1"/>
</dbReference>
<dbReference type="EMBL" id="CP023004">
    <property type="protein sequence ID" value="AWI08618.1"/>
    <property type="molecule type" value="Genomic_DNA"/>
</dbReference>
<protein>
    <recommendedName>
        <fullName evidence="11">Transporter</fullName>
    </recommendedName>
</protein>
<dbReference type="Gene3D" id="1.20.1530.20">
    <property type="match status" value="1"/>
</dbReference>
<evidence type="ECO:0000256" key="6">
    <source>
        <dbReference type="ARBA" id="ARBA00022989"/>
    </source>
</evidence>
<dbReference type="GO" id="GO:0055085">
    <property type="term" value="P:transmembrane transport"/>
    <property type="evidence" value="ECO:0007669"/>
    <property type="project" value="InterPro"/>
</dbReference>
<evidence type="ECO:0000256" key="7">
    <source>
        <dbReference type="ARBA" id="ARBA00023136"/>
    </source>
</evidence>
<feature type="transmembrane region" description="Helical" evidence="8">
    <location>
        <begin position="263"/>
        <end position="280"/>
    </location>
</feature>
<dbReference type="KEGG" id="elut:CKA38_04525"/>
<keyword evidence="3" id="KW-0813">Transport</keyword>
<comment type="subcellular location">
    <subcellularLocation>
        <location evidence="1">Cell membrane</location>
        <topology evidence="1">Multi-pass membrane protein</topology>
    </subcellularLocation>
</comment>
<dbReference type="RefSeq" id="WP_108824427.1">
    <property type="nucleotide sequence ID" value="NZ_CP023004.1"/>
</dbReference>
<feature type="transmembrane region" description="Helical" evidence="8">
    <location>
        <begin position="196"/>
        <end position="219"/>
    </location>
</feature>
<feature type="transmembrane region" description="Helical" evidence="8">
    <location>
        <begin position="6"/>
        <end position="27"/>
    </location>
</feature>
<feature type="transmembrane region" description="Helical" evidence="8">
    <location>
        <begin position="287"/>
        <end position="309"/>
    </location>
</feature>
<keyword evidence="4" id="KW-1003">Cell membrane</keyword>
<keyword evidence="7 8" id="KW-0472">Membrane</keyword>
<dbReference type="GO" id="GO:0005886">
    <property type="term" value="C:plasma membrane"/>
    <property type="evidence" value="ECO:0007669"/>
    <property type="project" value="UniProtKB-SubCell"/>
</dbReference>
<accession>A0A2U8E175</accession>
<evidence type="ECO:0000256" key="3">
    <source>
        <dbReference type="ARBA" id="ARBA00022448"/>
    </source>
</evidence>
<comment type="similarity">
    <text evidence="2">Belongs to the auxin efflux carrier (TC 2.A.69) family.</text>
</comment>
<reference evidence="9 10" key="1">
    <citation type="journal article" date="2018" name="Syst. Appl. Microbiol.">
        <title>Ereboglobus luteus gen. nov. sp. nov. from cockroach guts, and new insights into the oxygen relationship of the genera Opitutus and Didymococcus (Verrucomicrobia: Opitutaceae).</title>
        <authorList>
            <person name="Tegtmeier D."/>
            <person name="Belitz A."/>
            <person name="Radek R."/>
            <person name="Heimerl T."/>
            <person name="Brune A."/>
        </authorList>
    </citation>
    <scope>NUCLEOTIDE SEQUENCE [LARGE SCALE GENOMIC DNA]</scope>
    <source>
        <strain evidence="9 10">Ho45</strain>
    </source>
</reference>
<evidence type="ECO:0000256" key="5">
    <source>
        <dbReference type="ARBA" id="ARBA00022692"/>
    </source>
</evidence>
<evidence type="ECO:0000256" key="8">
    <source>
        <dbReference type="SAM" id="Phobius"/>
    </source>
</evidence>
<dbReference type="InterPro" id="IPR004776">
    <property type="entry name" value="Mem_transp_PIN-like"/>
</dbReference>
<dbReference type="PANTHER" id="PTHR36838">
    <property type="entry name" value="AUXIN EFFLUX CARRIER FAMILY PROTEIN"/>
    <property type="match status" value="1"/>
</dbReference>
<feature type="transmembrane region" description="Helical" evidence="8">
    <location>
        <begin position="231"/>
        <end position="251"/>
    </location>
</feature>
<feature type="transmembrane region" description="Helical" evidence="8">
    <location>
        <begin position="132"/>
        <end position="154"/>
    </location>
</feature>
<gene>
    <name evidence="9" type="ORF">CKA38_04525</name>
</gene>
<proteinExistence type="inferred from homology"/>
<keyword evidence="10" id="KW-1185">Reference proteome</keyword>
<evidence type="ECO:0000256" key="1">
    <source>
        <dbReference type="ARBA" id="ARBA00004651"/>
    </source>
</evidence>
<dbReference type="Proteomes" id="UP000244896">
    <property type="component" value="Chromosome"/>
</dbReference>
<evidence type="ECO:0000313" key="10">
    <source>
        <dbReference type="Proteomes" id="UP000244896"/>
    </source>
</evidence>
<evidence type="ECO:0000313" key="9">
    <source>
        <dbReference type="EMBL" id="AWI08618.1"/>
    </source>
</evidence>
<feature type="transmembrane region" description="Helical" evidence="8">
    <location>
        <begin position="101"/>
        <end position="126"/>
    </location>
</feature>
<evidence type="ECO:0000256" key="2">
    <source>
        <dbReference type="ARBA" id="ARBA00010145"/>
    </source>
</evidence>
<dbReference type="Pfam" id="PF03547">
    <property type="entry name" value="Mem_trans"/>
    <property type="match status" value="2"/>
</dbReference>
<dbReference type="OrthoDB" id="9815385at2"/>
<evidence type="ECO:0008006" key="11">
    <source>
        <dbReference type="Google" id="ProtNLM"/>
    </source>
</evidence>
<keyword evidence="5 8" id="KW-0812">Transmembrane</keyword>
<organism evidence="9 10">
    <name type="scientific">Ereboglobus luteus</name>
    <dbReference type="NCBI Taxonomy" id="1796921"/>
    <lineage>
        <taxon>Bacteria</taxon>
        <taxon>Pseudomonadati</taxon>
        <taxon>Verrucomicrobiota</taxon>
        <taxon>Opitutia</taxon>
        <taxon>Opitutales</taxon>
        <taxon>Opitutaceae</taxon>
        <taxon>Ereboglobus</taxon>
    </lineage>
</organism>
<dbReference type="AlphaFoldDB" id="A0A2U8E175"/>
<feature type="transmembrane region" description="Helical" evidence="8">
    <location>
        <begin position="69"/>
        <end position="89"/>
    </location>
</feature>
<name>A0A2U8E175_9BACT</name>
<keyword evidence="6 8" id="KW-1133">Transmembrane helix</keyword>
<dbReference type="InterPro" id="IPR038770">
    <property type="entry name" value="Na+/solute_symporter_sf"/>
</dbReference>
<evidence type="ECO:0000256" key="4">
    <source>
        <dbReference type="ARBA" id="ARBA00022475"/>
    </source>
</evidence>
<sequence>MSFSYTAVLLSIVPVFGLVAIGVGLRGFKWVTPEADGSIMRMVVNCLYPCLIFENVLHNDALRNPANLAAAPVSGFLLMGGSIVAALYLGRLLGLTQGHGLRTFAFSSGINNYGYFALAVCAALFGENSPTIGLTLMHTVGGEAAMWTVGIFVLAGLSLREGWKKLLNGPVIALALGLFFNLTDLREHLPGFLMETIHRCGLCGLTIGIILIGCTIHEYLARPSALYHSRVTPIACLLRLGVFPLVFLVVAKCLPFTDDMKCVLIVQAAMPAGMFPIAIAKHYNGQPLTAAQVVIGTTTLGIVTIPLWIKFGMAWVF</sequence>